<dbReference type="EMBL" id="JAAOAN010000172">
    <property type="protein sequence ID" value="KAF5718245.1"/>
    <property type="molecule type" value="Genomic_DNA"/>
</dbReference>
<reference evidence="1 2" key="1">
    <citation type="submission" date="2020-05" db="EMBL/GenBank/DDBJ databases">
        <title>Identification and distribution of gene clusters putatively required for synthesis of sphingolipid metabolism inhibitors in phylogenetically diverse species of the filamentous fungus Fusarium.</title>
        <authorList>
            <person name="Kim H.-S."/>
            <person name="Busman M."/>
            <person name="Brown D.W."/>
            <person name="Divon H."/>
            <person name="Uhlig S."/>
            <person name="Proctor R.H."/>
        </authorList>
    </citation>
    <scope>NUCLEOTIDE SEQUENCE [LARGE SCALE GENOMIC DNA]</scope>
    <source>
        <strain evidence="1 2">NRRL 66235</strain>
    </source>
</reference>
<dbReference type="AlphaFoldDB" id="A0A8H6DIV5"/>
<evidence type="ECO:0000313" key="1">
    <source>
        <dbReference type="EMBL" id="KAF5718245.1"/>
    </source>
</evidence>
<evidence type="ECO:0000313" key="2">
    <source>
        <dbReference type="Proteomes" id="UP000544331"/>
    </source>
</evidence>
<dbReference type="Proteomes" id="UP000544331">
    <property type="component" value="Unassembled WGS sequence"/>
</dbReference>
<dbReference type="OrthoDB" id="5343483at2759"/>
<gene>
    <name evidence="1" type="ORF">FMUND_5341</name>
</gene>
<name>A0A8H6DIV5_9HYPO</name>
<accession>A0A8H6DIV5</accession>
<proteinExistence type="predicted"/>
<organism evidence="1 2">
    <name type="scientific">Fusarium mundagurra</name>
    <dbReference type="NCBI Taxonomy" id="1567541"/>
    <lineage>
        <taxon>Eukaryota</taxon>
        <taxon>Fungi</taxon>
        <taxon>Dikarya</taxon>
        <taxon>Ascomycota</taxon>
        <taxon>Pezizomycotina</taxon>
        <taxon>Sordariomycetes</taxon>
        <taxon>Hypocreomycetidae</taxon>
        <taxon>Hypocreales</taxon>
        <taxon>Nectriaceae</taxon>
        <taxon>Fusarium</taxon>
        <taxon>Fusarium fujikuroi species complex</taxon>
    </lineage>
</organism>
<protein>
    <submittedName>
        <fullName evidence="1">Uncharacterized protein</fullName>
    </submittedName>
</protein>
<comment type="caution">
    <text evidence="1">The sequence shown here is derived from an EMBL/GenBank/DDBJ whole genome shotgun (WGS) entry which is preliminary data.</text>
</comment>
<sequence length="274" mass="30902">MSGNSLHSLSVKNAWFQASPLHWTAHHLEVVGCQFLENEAASESQGHYPQQAGRLTYYATRLATTPVENMKSHYVRSLFRGTGVLEFVLVTATFHYGGRLVHVPHCSAFRIAGHIAVPHPEPIVGYYSYSADKDRKARFTARAGPPGTVNLPMEEIYDRRLARVTPQDWTRDPYLVCIMLSLAQVQERTDNNGRPRLYVVRLLVTHKDEQENAYVYKADFPSQLLECLKFPSRPMDDFVFPSITVAKVAFEPYETFGGRAAEALIGAQYFSSTT</sequence>
<keyword evidence="2" id="KW-1185">Reference proteome</keyword>